<dbReference type="InterPro" id="IPR001789">
    <property type="entry name" value="Sig_transdc_resp-reg_receiver"/>
</dbReference>
<evidence type="ECO:0000256" key="1">
    <source>
        <dbReference type="ARBA" id="ARBA00022553"/>
    </source>
</evidence>
<evidence type="ECO:0000259" key="5">
    <source>
        <dbReference type="PROSITE" id="PS50110"/>
    </source>
</evidence>
<dbReference type="Pfam" id="PF00072">
    <property type="entry name" value="Response_reg"/>
    <property type="match status" value="1"/>
</dbReference>
<dbReference type="PANTHER" id="PTHR44591:SF3">
    <property type="entry name" value="RESPONSE REGULATORY DOMAIN-CONTAINING PROTEIN"/>
    <property type="match status" value="1"/>
</dbReference>
<keyword evidence="3" id="KW-0804">Transcription</keyword>
<dbReference type="GO" id="GO:0000160">
    <property type="term" value="P:phosphorelay signal transduction system"/>
    <property type="evidence" value="ECO:0007669"/>
    <property type="project" value="InterPro"/>
</dbReference>
<evidence type="ECO:0000256" key="4">
    <source>
        <dbReference type="PROSITE-ProRule" id="PRU00169"/>
    </source>
</evidence>
<dbReference type="PROSITE" id="PS50110">
    <property type="entry name" value="RESPONSE_REGULATORY"/>
    <property type="match status" value="1"/>
</dbReference>
<feature type="modified residue" description="4-aspartylphosphate" evidence="4">
    <location>
        <position position="67"/>
    </location>
</feature>
<dbReference type="InterPro" id="IPR011006">
    <property type="entry name" value="CheY-like_superfamily"/>
</dbReference>
<dbReference type="SUPFAM" id="SSF52172">
    <property type="entry name" value="CheY-like"/>
    <property type="match status" value="1"/>
</dbReference>
<dbReference type="InterPro" id="IPR050595">
    <property type="entry name" value="Bact_response_regulator"/>
</dbReference>
<dbReference type="Gene3D" id="3.40.50.2300">
    <property type="match status" value="1"/>
</dbReference>
<dbReference type="RefSeq" id="WP_008840316.1">
    <property type="nucleotide sequence ID" value="NZ_AHAM01000303.1"/>
</dbReference>
<accession>H0I2Q9</accession>
<dbReference type="CDD" id="cd00156">
    <property type="entry name" value="REC"/>
    <property type="match status" value="1"/>
</dbReference>
<feature type="domain" description="Response regulatory" evidence="5">
    <location>
        <begin position="17"/>
        <end position="130"/>
    </location>
</feature>
<organism evidence="6 7">
    <name type="scientific">Mesorhizobium alhagi CCNWXJ12-2</name>
    <dbReference type="NCBI Taxonomy" id="1107882"/>
    <lineage>
        <taxon>Bacteria</taxon>
        <taxon>Pseudomonadati</taxon>
        <taxon>Pseudomonadota</taxon>
        <taxon>Alphaproteobacteria</taxon>
        <taxon>Hyphomicrobiales</taxon>
        <taxon>Phyllobacteriaceae</taxon>
        <taxon>Allomesorhizobium</taxon>
    </lineage>
</organism>
<dbReference type="AlphaFoldDB" id="H0I2Q9"/>
<keyword evidence="2" id="KW-0805">Transcription regulation</keyword>
<dbReference type="OrthoDB" id="9784719at2"/>
<protein>
    <submittedName>
        <fullName evidence="6">Response regulator receiver</fullName>
    </submittedName>
</protein>
<evidence type="ECO:0000256" key="2">
    <source>
        <dbReference type="ARBA" id="ARBA00023015"/>
    </source>
</evidence>
<reference evidence="6 7" key="1">
    <citation type="journal article" date="2012" name="J. Bacteriol.">
        <title>Draft Genome Sequence of Mesorhizobium alhagi CCNWXJ12-2T, a Novel Salt-Resistant Species Isolated from the Desert of Northwestern China.</title>
        <authorList>
            <person name="Zhou M."/>
            <person name="Chen W."/>
            <person name="Chen H."/>
            <person name="Wei G."/>
        </authorList>
    </citation>
    <scope>NUCLEOTIDE SEQUENCE [LARGE SCALE GENOMIC DNA]</scope>
    <source>
        <strain evidence="6 7">CCNWXJ12-2</strain>
    </source>
</reference>
<dbReference type="SMART" id="SM00448">
    <property type="entry name" value="REC"/>
    <property type="match status" value="1"/>
</dbReference>
<evidence type="ECO:0000256" key="3">
    <source>
        <dbReference type="ARBA" id="ARBA00023163"/>
    </source>
</evidence>
<keyword evidence="1 4" id="KW-0597">Phosphoprotein</keyword>
<keyword evidence="7" id="KW-1185">Reference proteome</keyword>
<gene>
    <name evidence="6" type="ORF">MAXJ12_33824</name>
</gene>
<evidence type="ECO:0000313" key="7">
    <source>
        <dbReference type="Proteomes" id="UP000003250"/>
    </source>
</evidence>
<sequence length="137" mass="15151">MAAAIEVQAGNLKRPLVVLIAEDEILIRWALADELRGFGWDIIEVATADDAIEVLQTAIEVDLVVADVNMPGRANGFDLAAFVIRERPWVKVVIMSGHARPQDRSERLFDIFVAKPFDERELGEQLRSLLVGNTGAD</sequence>
<name>H0I2Q9_9HYPH</name>
<dbReference type="PANTHER" id="PTHR44591">
    <property type="entry name" value="STRESS RESPONSE REGULATOR PROTEIN 1"/>
    <property type="match status" value="1"/>
</dbReference>
<proteinExistence type="predicted"/>
<dbReference type="PATRIC" id="fig|1107882.3.peg.6534"/>
<evidence type="ECO:0000313" key="6">
    <source>
        <dbReference type="EMBL" id="EHK52758.1"/>
    </source>
</evidence>
<dbReference type="Proteomes" id="UP000003250">
    <property type="component" value="Unassembled WGS sequence"/>
</dbReference>
<dbReference type="EMBL" id="AHAM01000303">
    <property type="protein sequence ID" value="EHK52758.1"/>
    <property type="molecule type" value="Genomic_DNA"/>
</dbReference>